<evidence type="ECO:0000313" key="2">
    <source>
        <dbReference type="EMBL" id="EFK95793.1"/>
    </source>
</evidence>
<dbReference type="Pfam" id="PF09972">
    <property type="entry name" value="DUF2207"/>
    <property type="match status" value="1"/>
</dbReference>
<feature type="domain" description="DUF2207" evidence="1">
    <location>
        <begin position="36"/>
        <end position="172"/>
    </location>
</feature>
<dbReference type="EMBL" id="ADZX01000652">
    <property type="protein sequence ID" value="EFK95793.1"/>
    <property type="molecule type" value="Genomic_DNA"/>
</dbReference>
<sequence>MNLFSRFFTILFIQFLLTLRFLSPINAQSENTYEQITDFHSVIKIQEDGSLNVSEKITVISTGNEIKHGIYRDFPTKYAGIALSPQKGFEIISVTKDNEPEPYNMQKMSNGYRLYIGDKNTLLPPGPYTYTIDYTTTNQLGFFKDYDELYWNVTGSNWSFPITQCSAEIYLPFPLIVMMFISADI</sequence>
<comment type="caution">
    <text evidence="2">The sequence shown here is derived from an EMBL/GenBank/DDBJ whole genome shotgun (WGS) entry which is preliminary data.</text>
</comment>
<accession>D9PKW4</accession>
<organism evidence="2">
    <name type="scientific">sediment metagenome</name>
    <dbReference type="NCBI Taxonomy" id="749907"/>
    <lineage>
        <taxon>unclassified sequences</taxon>
        <taxon>metagenomes</taxon>
        <taxon>ecological metagenomes</taxon>
    </lineage>
</organism>
<name>D9PKW4_9ZZZZ</name>
<dbReference type="InterPro" id="IPR018702">
    <property type="entry name" value="DUF2207"/>
</dbReference>
<protein>
    <recommendedName>
        <fullName evidence="1">DUF2207 domain-containing protein</fullName>
    </recommendedName>
</protein>
<dbReference type="AlphaFoldDB" id="D9PKW4"/>
<reference evidence="2" key="1">
    <citation type="submission" date="2010-07" db="EMBL/GenBank/DDBJ databases">
        <authorList>
            <consortium name="CONSOLIDER consortium CSD2007-00005"/>
            <person name="Guazzaroni M.-E."/>
            <person name="Richter M."/>
            <person name="Garcia-Salamanca A."/>
            <person name="Yarza P."/>
            <person name="Ferrer M."/>
        </authorList>
    </citation>
    <scope>NUCLEOTIDE SEQUENCE</scope>
</reference>
<evidence type="ECO:0000259" key="1">
    <source>
        <dbReference type="Pfam" id="PF09972"/>
    </source>
</evidence>
<proteinExistence type="predicted"/>
<gene>
    <name evidence="2" type="ORF">LDC_2185</name>
</gene>
<reference evidence="2" key="2">
    <citation type="journal article" date="2011" name="Microb. Ecol.">
        <title>Taxonomic and Functional Metagenomic Profiling of the Microbial Community in the Anoxic Sediment of a Sub-saline Shallow Lake (Laguna de Carrizo, Central Spain).</title>
        <authorList>
            <person name="Ferrer M."/>
            <person name="Guazzaroni M.E."/>
            <person name="Richter M."/>
            <person name="Garcia-Salamanca A."/>
            <person name="Yarza P."/>
            <person name="Suarez-Suarez A."/>
            <person name="Solano J."/>
            <person name="Alcaide M."/>
            <person name="van Dillewijn P."/>
            <person name="Molina-Henares M.A."/>
            <person name="Lopez-Cortes N."/>
            <person name="Al-Ramahi Y."/>
            <person name="Guerrero C."/>
            <person name="Acosta A."/>
            <person name="de Eugenio L.I."/>
            <person name="Martinez V."/>
            <person name="Marques S."/>
            <person name="Rojo F."/>
            <person name="Santero E."/>
            <person name="Genilloud O."/>
            <person name="Perez-Perez J."/>
            <person name="Rossello-Mora R."/>
            <person name="Ramos J.L."/>
        </authorList>
    </citation>
    <scope>NUCLEOTIDE SEQUENCE</scope>
</reference>